<reference evidence="1" key="1">
    <citation type="journal article" date="2015" name="Nature">
        <title>Complex archaea that bridge the gap between prokaryotes and eukaryotes.</title>
        <authorList>
            <person name="Spang A."/>
            <person name="Saw J.H."/>
            <person name="Jorgensen S.L."/>
            <person name="Zaremba-Niedzwiedzka K."/>
            <person name="Martijn J."/>
            <person name="Lind A.E."/>
            <person name="van Eijk R."/>
            <person name="Schleper C."/>
            <person name="Guy L."/>
            <person name="Ettema T.J."/>
        </authorList>
    </citation>
    <scope>NUCLEOTIDE SEQUENCE</scope>
</reference>
<accession>A0A0F8ZLF6</accession>
<organism evidence="1">
    <name type="scientific">marine sediment metagenome</name>
    <dbReference type="NCBI Taxonomy" id="412755"/>
    <lineage>
        <taxon>unclassified sequences</taxon>
        <taxon>metagenomes</taxon>
        <taxon>ecological metagenomes</taxon>
    </lineage>
</organism>
<name>A0A0F8ZLF6_9ZZZZ</name>
<protein>
    <submittedName>
        <fullName evidence="1">Uncharacterized protein</fullName>
    </submittedName>
</protein>
<dbReference type="EMBL" id="LAZR01047245">
    <property type="protein sequence ID" value="KKK94668.1"/>
    <property type="molecule type" value="Genomic_DNA"/>
</dbReference>
<evidence type="ECO:0000313" key="1">
    <source>
        <dbReference type="EMBL" id="KKK94668.1"/>
    </source>
</evidence>
<comment type="caution">
    <text evidence="1">The sequence shown here is derived from an EMBL/GenBank/DDBJ whole genome shotgun (WGS) entry which is preliminary data.</text>
</comment>
<sequence length="52" mass="6080">MQDVITFTSFAGRNSDFKYWFTMNNLFFGHLVLSEHYISESLSKTTLPLKES</sequence>
<proteinExistence type="predicted"/>
<dbReference type="AlphaFoldDB" id="A0A0F8ZLF6"/>
<gene>
    <name evidence="1" type="ORF">LCGC14_2680570</name>
</gene>